<evidence type="ECO:0000313" key="3">
    <source>
        <dbReference type="Proteomes" id="UP000287247"/>
    </source>
</evidence>
<dbReference type="InterPro" id="IPR012899">
    <property type="entry name" value="LTXXQ"/>
</dbReference>
<dbReference type="Pfam" id="PF07813">
    <property type="entry name" value="LTXXQ"/>
    <property type="match status" value="1"/>
</dbReference>
<keyword evidence="3" id="KW-1185">Reference proteome</keyword>
<dbReference type="Gene3D" id="1.20.120.1490">
    <property type="match status" value="1"/>
</dbReference>
<protein>
    <submittedName>
        <fullName evidence="2">LTXXQ motif family protein</fullName>
    </submittedName>
</protein>
<feature type="compositionally biased region" description="Low complexity" evidence="1">
    <location>
        <begin position="146"/>
        <end position="156"/>
    </location>
</feature>
<proteinExistence type="predicted"/>
<reference evidence="3" key="1">
    <citation type="submission" date="2017-05" db="EMBL/GenBank/DDBJ databases">
        <title>Physiological properties and genetic analysis related to exopolysaccharide production of fresh-water unicellular cyanobacterium Aphanothece sacrum, Suizenji Nori, that has been cultured as a food source in Japan.</title>
        <authorList>
            <person name="Kanesaki Y."/>
            <person name="Yoshikawa S."/>
            <person name="Ohki K."/>
        </authorList>
    </citation>
    <scope>NUCLEOTIDE SEQUENCE [LARGE SCALE GENOMIC DNA]</scope>
    <source>
        <strain evidence="3">FPU1</strain>
    </source>
</reference>
<comment type="caution">
    <text evidence="2">The sequence shown here is derived from an EMBL/GenBank/DDBJ whole genome shotgun (WGS) entry which is preliminary data.</text>
</comment>
<name>A0A401IJ74_APHSA</name>
<dbReference type="EMBL" id="BDQK01000013">
    <property type="protein sequence ID" value="GBF81274.1"/>
    <property type="molecule type" value="Genomic_DNA"/>
</dbReference>
<evidence type="ECO:0000313" key="2">
    <source>
        <dbReference type="EMBL" id="GBF81274.1"/>
    </source>
</evidence>
<dbReference type="Proteomes" id="UP000287247">
    <property type="component" value="Unassembled WGS sequence"/>
</dbReference>
<dbReference type="OrthoDB" id="531812at2"/>
<organism evidence="2 3">
    <name type="scientific">Aphanothece sacrum FPU1</name>
    <dbReference type="NCBI Taxonomy" id="1920663"/>
    <lineage>
        <taxon>Bacteria</taxon>
        <taxon>Bacillati</taxon>
        <taxon>Cyanobacteriota</taxon>
        <taxon>Cyanophyceae</taxon>
        <taxon>Oscillatoriophycideae</taxon>
        <taxon>Chroococcales</taxon>
        <taxon>Aphanothecaceae</taxon>
        <taxon>Aphanothece</taxon>
    </lineage>
</organism>
<dbReference type="GO" id="GO:0042597">
    <property type="term" value="C:periplasmic space"/>
    <property type="evidence" value="ECO:0007669"/>
    <property type="project" value="InterPro"/>
</dbReference>
<evidence type="ECO:0000256" key="1">
    <source>
        <dbReference type="SAM" id="MobiDB-lite"/>
    </source>
</evidence>
<dbReference type="AlphaFoldDB" id="A0A401IJ74"/>
<sequence length="165" mass="18961">MKSYHPLFWAFLTIPLTINSVFAESILKSSCDSGLCDTHLLSQGTRGGGPDKLMEQLNLSQTQVQQLQAIRQKYSGQMEPLQQQIRVKADELSQLMDGTASNDVIRSKHQEMLNLRQKMGNLRFESMLEMREILTRQQRREFGQLMQQRRQQMRGNQGEGGDFSP</sequence>
<dbReference type="CDD" id="cd09916">
    <property type="entry name" value="CpxP_like"/>
    <property type="match status" value="1"/>
</dbReference>
<gene>
    <name evidence="2" type="ORF">AsFPU1_2686</name>
</gene>
<accession>A0A401IJ74</accession>
<dbReference type="RefSeq" id="WP_124970884.1">
    <property type="nucleotide sequence ID" value="NZ_BDQK01000013.1"/>
</dbReference>
<feature type="region of interest" description="Disordered" evidence="1">
    <location>
        <begin position="146"/>
        <end position="165"/>
    </location>
</feature>